<dbReference type="Proteomes" id="UP000012128">
    <property type="component" value="Unassembled WGS sequence"/>
</dbReference>
<protein>
    <recommendedName>
        <fullName evidence="3">Alpha/beta hydrolase domain protein</fullName>
    </recommendedName>
</protein>
<reference evidence="1 2" key="1">
    <citation type="submission" date="2013-01" db="EMBL/GenBank/DDBJ databases">
        <authorList>
            <person name="Harkins D.M."/>
            <person name="Durkin A.S."/>
            <person name="Brinkac L.M."/>
            <person name="Haft D.H."/>
            <person name="Selengut J.D."/>
            <person name="Sanka R."/>
            <person name="DePew J."/>
            <person name="Purushe J."/>
            <person name="Hospenthal D.R."/>
            <person name="Murray C.K."/>
            <person name="Pimentel G."/>
            <person name="Wasfy M."/>
            <person name="Parker T."/>
            <person name="Miller R.S."/>
            <person name="Vinetz J.M."/>
            <person name="Sutton G.G."/>
            <person name="Nierman W.C."/>
            <person name="Fouts D.E."/>
        </authorList>
    </citation>
    <scope>NUCLEOTIDE SEQUENCE [LARGE SCALE GENOMIC DNA]</scope>
    <source>
        <strain evidence="1 2">2006001854</strain>
    </source>
</reference>
<evidence type="ECO:0008006" key="3">
    <source>
        <dbReference type="Google" id="ProtNLM"/>
    </source>
</evidence>
<proteinExistence type="predicted"/>
<sequence>MFFFCLGLFSYCNNSSWDKLKPSKNKNTAEELLKTLTVLFWGEFNHELYKFIPIPFVTLKSQLSADQFAVASSESKENKPKIVLIHGWDFQEKTLIPPRINSQK</sequence>
<dbReference type="AlphaFoldDB" id="M6GKK0"/>
<dbReference type="EMBL" id="AFLW02000067">
    <property type="protein sequence ID" value="EMM83054.1"/>
    <property type="molecule type" value="Genomic_DNA"/>
</dbReference>
<evidence type="ECO:0000313" key="2">
    <source>
        <dbReference type="Proteomes" id="UP000012128"/>
    </source>
</evidence>
<organism evidence="1 2">
    <name type="scientific">Leptospira interrogans str. 2006001854</name>
    <dbReference type="NCBI Taxonomy" id="1001590"/>
    <lineage>
        <taxon>Bacteria</taxon>
        <taxon>Pseudomonadati</taxon>
        <taxon>Spirochaetota</taxon>
        <taxon>Spirochaetia</taxon>
        <taxon>Leptospirales</taxon>
        <taxon>Leptospiraceae</taxon>
        <taxon>Leptospira</taxon>
    </lineage>
</organism>
<accession>M6GKK0</accession>
<name>M6GKK0_LEPIR</name>
<evidence type="ECO:0000313" key="1">
    <source>
        <dbReference type="EMBL" id="EMM83054.1"/>
    </source>
</evidence>
<gene>
    <name evidence="1" type="ORF">LEP1GSC037_1541</name>
</gene>
<comment type="caution">
    <text evidence="1">The sequence shown here is derived from an EMBL/GenBank/DDBJ whole genome shotgun (WGS) entry which is preliminary data.</text>
</comment>